<evidence type="ECO:0000313" key="4">
    <source>
        <dbReference type="Proteomes" id="UP000231501"/>
    </source>
</evidence>
<feature type="transmembrane region" description="Helical" evidence="2">
    <location>
        <begin position="14"/>
        <end position="41"/>
    </location>
</feature>
<gene>
    <name evidence="3" type="ORF">CS062_07275</name>
</gene>
<proteinExistence type="predicted"/>
<dbReference type="AlphaFoldDB" id="A0A2G9CBV4"/>
<sequence>MNALSTLVSIAARLMLAVASLVLFLVVLAAGLVIFGGVLLWSLIRGRRPTLHTAAFQRAAQFRSQAFRGAAGGRAHQPQGDIIDAEVREVPNGDPRLER</sequence>
<keyword evidence="2" id="KW-0472">Membrane</keyword>
<keyword evidence="4" id="KW-1185">Reference proteome</keyword>
<evidence type="ECO:0000256" key="1">
    <source>
        <dbReference type="SAM" id="MobiDB-lite"/>
    </source>
</evidence>
<dbReference type="EMBL" id="PEOG01000015">
    <property type="protein sequence ID" value="PIM53920.1"/>
    <property type="molecule type" value="Genomic_DNA"/>
</dbReference>
<name>A0A2G9CBV4_9BURK</name>
<keyword evidence="2" id="KW-0812">Transmembrane</keyword>
<accession>A0A2G9CBV4</accession>
<feature type="compositionally biased region" description="Basic and acidic residues" evidence="1">
    <location>
        <begin position="85"/>
        <end position="99"/>
    </location>
</feature>
<dbReference type="Proteomes" id="UP000231501">
    <property type="component" value="Unassembled WGS sequence"/>
</dbReference>
<dbReference type="RefSeq" id="WP_099860816.1">
    <property type="nucleotide sequence ID" value="NZ_PEOG01000015.1"/>
</dbReference>
<reference evidence="3 4" key="1">
    <citation type="submission" date="2017-11" db="EMBL/GenBank/DDBJ databases">
        <title>Draft genome sequence of Mitsuaria sp. HWN-4.</title>
        <authorList>
            <person name="Gundlapally S.R."/>
        </authorList>
    </citation>
    <scope>NUCLEOTIDE SEQUENCE [LARGE SCALE GENOMIC DNA]</scope>
    <source>
        <strain evidence="3 4">HWN-4</strain>
    </source>
</reference>
<feature type="region of interest" description="Disordered" evidence="1">
    <location>
        <begin position="69"/>
        <end position="99"/>
    </location>
</feature>
<protein>
    <submittedName>
        <fullName evidence="3">Uncharacterized protein</fullName>
    </submittedName>
</protein>
<organism evidence="3 4">
    <name type="scientific">Roseateles chitinivorans</name>
    <dbReference type="NCBI Taxonomy" id="2917965"/>
    <lineage>
        <taxon>Bacteria</taxon>
        <taxon>Pseudomonadati</taxon>
        <taxon>Pseudomonadota</taxon>
        <taxon>Betaproteobacteria</taxon>
        <taxon>Burkholderiales</taxon>
        <taxon>Sphaerotilaceae</taxon>
        <taxon>Roseateles</taxon>
    </lineage>
</organism>
<keyword evidence="2" id="KW-1133">Transmembrane helix</keyword>
<comment type="caution">
    <text evidence="3">The sequence shown here is derived from an EMBL/GenBank/DDBJ whole genome shotgun (WGS) entry which is preliminary data.</text>
</comment>
<evidence type="ECO:0000256" key="2">
    <source>
        <dbReference type="SAM" id="Phobius"/>
    </source>
</evidence>
<evidence type="ECO:0000313" key="3">
    <source>
        <dbReference type="EMBL" id="PIM53920.1"/>
    </source>
</evidence>